<dbReference type="AlphaFoldDB" id="A0A1D6J9S0"/>
<reference evidence="3" key="1">
    <citation type="submission" date="2015-12" db="EMBL/GenBank/DDBJ databases">
        <title>Update maize B73 reference genome by single molecule sequencing technologies.</title>
        <authorList>
            <consortium name="Maize Genome Sequencing Project"/>
            <person name="Ware D."/>
        </authorList>
    </citation>
    <scope>NUCLEOTIDE SEQUENCE</scope>
    <source>
        <tissue evidence="3">Seedling</tissue>
    </source>
</reference>
<dbReference type="PANTHER" id="PTHR43694">
    <property type="entry name" value="RIBONUCLEASE J"/>
    <property type="match status" value="1"/>
</dbReference>
<feature type="region of interest" description="Disordered" evidence="1">
    <location>
        <begin position="1"/>
        <end position="36"/>
    </location>
</feature>
<dbReference type="PANTHER" id="PTHR43694:SF1">
    <property type="entry name" value="RIBONUCLEASE J"/>
    <property type="match status" value="1"/>
</dbReference>
<dbReference type="Pfam" id="PF22505">
    <property type="entry name" value="RNase_J_b_CASP"/>
    <property type="match status" value="1"/>
</dbReference>
<dbReference type="STRING" id="4577.A0A1D6J9S0"/>
<feature type="compositionally biased region" description="Basic and acidic residues" evidence="1">
    <location>
        <begin position="205"/>
        <end position="214"/>
    </location>
</feature>
<feature type="region of interest" description="Disordered" evidence="1">
    <location>
        <begin position="194"/>
        <end position="214"/>
    </location>
</feature>
<accession>A0A1D6J9S0</accession>
<feature type="compositionally biased region" description="Polar residues" evidence="1">
    <location>
        <begin position="8"/>
        <end position="27"/>
    </location>
</feature>
<gene>
    <name evidence="3" type="ORF">ZEAMMB73_Zm00001d025806</name>
</gene>
<evidence type="ECO:0000259" key="2">
    <source>
        <dbReference type="Pfam" id="PF22505"/>
    </source>
</evidence>
<evidence type="ECO:0000313" key="3">
    <source>
        <dbReference type="EMBL" id="AQK44655.1"/>
    </source>
</evidence>
<dbReference type="InterPro" id="IPR055132">
    <property type="entry name" value="RNase_J_b_CASP"/>
</dbReference>
<feature type="domain" description="Ribonuclease J beta-CASP" evidence="2">
    <location>
        <begin position="116"/>
        <end position="176"/>
    </location>
</feature>
<dbReference type="InParanoid" id="A0A1D6J9S0"/>
<dbReference type="ExpressionAtlas" id="A0A1D6J9S0">
    <property type="expression patterns" value="baseline and differential"/>
</dbReference>
<dbReference type="EMBL" id="CM000786">
    <property type="protein sequence ID" value="AQK44655.1"/>
    <property type="molecule type" value="Genomic_DNA"/>
</dbReference>
<evidence type="ECO:0000256" key="1">
    <source>
        <dbReference type="SAM" id="MobiDB-lite"/>
    </source>
</evidence>
<feature type="non-terminal residue" evidence="3">
    <location>
        <position position="214"/>
    </location>
</feature>
<proteinExistence type="predicted"/>
<dbReference type="InterPro" id="IPR042173">
    <property type="entry name" value="RNase_J_2"/>
</dbReference>
<organism evidence="3">
    <name type="scientific">Zea mays</name>
    <name type="common">Maize</name>
    <dbReference type="NCBI Taxonomy" id="4577"/>
    <lineage>
        <taxon>Eukaryota</taxon>
        <taxon>Viridiplantae</taxon>
        <taxon>Streptophyta</taxon>
        <taxon>Embryophyta</taxon>
        <taxon>Tracheophyta</taxon>
        <taxon>Spermatophyta</taxon>
        <taxon>Magnoliopsida</taxon>
        <taxon>Liliopsida</taxon>
        <taxon>Poales</taxon>
        <taxon>Poaceae</taxon>
        <taxon>PACMAD clade</taxon>
        <taxon>Panicoideae</taxon>
        <taxon>Andropogonodae</taxon>
        <taxon>Andropogoneae</taxon>
        <taxon>Tripsacinae</taxon>
        <taxon>Zea</taxon>
    </lineage>
</organism>
<protein>
    <submittedName>
        <fullName evidence="3">RNA-metabolising metallo-beta-lactamase family protein</fullName>
    </submittedName>
</protein>
<name>A0A1D6J9S0_MAIZE</name>
<dbReference type="Gene3D" id="3.40.50.10710">
    <property type="entry name" value="Metallo-hydrolase/oxidoreductase"/>
    <property type="match status" value="1"/>
</dbReference>
<sequence>MVERSRGRTTQRSPPSCPRTTSMSEQGVASKAWRGDGLSQPRGEVFFPCFLCETGEDQLADEAATGSRAELQQDLAMANRGIVTHRGFLNATLLAPSWSKVNRKSLVFVKPGLLWLSMLLGPLIKVEDMDAYAPKDLLVVTTGSQGEPRAALNLASYGRSHALKLSKEDVLLYSAKAPARAVFLPCNPAPTRAVFPASRPQPRRLPQDKVSDFN</sequence>